<accession>E2N7Q2</accession>
<protein>
    <submittedName>
        <fullName evidence="1">Uncharacterized protein</fullName>
    </submittedName>
</protein>
<gene>
    <name evidence="1" type="ORF">BACCELL_00295</name>
</gene>
<evidence type="ECO:0000313" key="1">
    <source>
        <dbReference type="EMBL" id="EEF92060.1"/>
    </source>
</evidence>
<reference evidence="1 2" key="1">
    <citation type="submission" date="2008-12" db="EMBL/GenBank/DDBJ databases">
        <authorList>
            <person name="Fulton L."/>
            <person name="Clifton S."/>
            <person name="Fulton B."/>
            <person name="Xu J."/>
            <person name="Minx P."/>
            <person name="Pepin K.H."/>
            <person name="Johnson M."/>
            <person name="Bhonagiri V."/>
            <person name="Nash W.E."/>
            <person name="Mardis E.R."/>
            <person name="Wilson R.K."/>
        </authorList>
    </citation>
    <scope>NUCLEOTIDE SEQUENCE [LARGE SCALE GENOMIC DNA]</scope>
    <source>
        <strain evidence="1 2">DSM 14838</strain>
    </source>
</reference>
<evidence type="ECO:0000313" key="2">
    <source>
        <dbReference type="Proteomes" id="UP000003711"/>
    </source>
</evidence>
<dbReference type="Proteomes" id="UP000003711">
    <property type="component" value="Unassembled WGS sequence"/>
</dbReference>
<proteinExistence type="predicted"/>
<dbReference type="EMBL" id="ACCH01000025">
    <property type="protein sequence ID" value="EEF92060.1"/>
    <property type="molecule type" value="Genomic_DNA"/>
</dbReference>
<sequence>MRGFFHRYLESMEKIDWNRVKATIRNWKPGEYIRQTSIVVIGVLITFVGSELVTRCSEQADIKSTMLLIKDELKSNRKNFEGIVSEFSTDERLSALLVEHDMNVRLIPEDSLKQFRYSIGQIRSFYYTRNALDILKNSMLMQKISDKEFLLSLIDVYEALEGFKLSMNGYYDMKEDAAIPFYLTLTDEQTNTVNEGKWEAWEIYLSDRKLRNFLKIPQGYFIPGYQERIEQKIDKMIQTIEQKYGSR</sequence>
<dbReference type="AlphaFoldDB" id="E2N7Q2"/>
<dbReference type="HOGENOM" id="CLU_100191_0_0_10"/>
<comment type="caution">
    <text evidence="1">The sequence shown here is derived from an EMBL/GenBank/DDBJ whole genome shotgun (WGS) entry which is preliminary data.</text>
</comment>
<organism evidence="1 2">
    <name type="scientific">Bacteroides cellulosilyticus DSM 14838</name>
    <dbReference type="NCBI Taxonomy" id="537012"/>
    <lineage>
        <taxon>Bacteria</taxon>
        <taxon>Pseudomonadati</taxon>
        <taxon>Bacteroidota</taxon>
        <taxon>Bacteroidia</taxon>
        <taxon>Bacteroidales</taxon>
        <taxon>Bacteroidaceae</taxon>
        <taxon>Bacteroides</taxon>
    </lineage>
</organism>
<reference evidence="1 2" key="2">
    <citation type="submission" date="2009-01" db="EMBL/GenBank/DDBJ databases">
        <title>Draft genome sequence of Bacteroides cellulosilyticus (DSM 14838).</title>
        <authorList>
            <person name="Sudarsanam P."/>
            <person name="Ley R."/>
            <person name="Guruge J."/>
            <person name="Turnbaugh P.J."/>
            <person name="Mahowald M."/>
            <person name="Liep D."/>
            <person name="Gordon J."/>
        </authorList>
    </citation>
    <scope>NUCLEOTIDE SEQUENCE [LARGE SCALE GENOMIC DNA]</scope>
    <source>
        <strain evidence="1 2">DSM 14838</strain>
    </source>
</reference>
<name>E2N7Q2_9BACE</name>